<feature type="transmembrane region" description="Helical" evidence="8">
    <location>
        <begin position="2052"/>
        <end position="2072"/>
    </location>
</feature>
<comment type="similarity">
    <text evidence="1">Belongs to the glycosyltransferase group 1 family.</text>
</comment>
<keyword evidence="8" id="KW-0472">Membrane</keyword>
<dbReference type="GO" id="GO:0009277">
    <property type="term" value="C:fungal-type cell wall"/>
    <property type="evidence" value="ECO:0007669"/>
    <property type="project" value="TreeGrafter"/>
</dbReference>
<feature type="transmembrane region" description="Helical" evidence="8">
    <location>
        <begin position="2014"/>
        <end position="2032"/>
    </location>
</feature>
<evidence type="ECO:0000256" key="6">
    <source>
        <dbReference type="ARBA" id="ARBA00048960"/>
    </source>
</evidence>
<organism evidence="11 12">
    <name type="scientific">Hyaloscypha bicolor E</name>
    <dbReference type="NCBI Taxonomy" id="1095630"/>
    <lineage>
        <taxon>Eukaryota</taxon>
        <taxon>Fungi</taxon>
        <taxon>Dikarya</taxon>
        <taxon>Ascomycota</taxon>
        <taxon>Pezizomycotina</taxon>
        <taxon>Leotiomycetes</taxon>
        <taxon>Helotiales</taxon>
        <taxon>Hyaloscyphaceae</taxon>
        <taxon>Hyaloscypha</taxon>
        <taxon>Hyaloscypha bicolor</taxon>
    </lineage>
</organism>
<evidence type="ECO:0000256" key="2">
    <source>
        <dbReference type="ARBA" id="ARBA00012688"/>
    </source>
</evidence>
<keyword evidence="5" id="KW-0961">Cell wall biogenesis/degradation</keyword>
<dbReference type="InterPro" id="IPR058657">
    <property type="entry name" value="Mok11-13/Ags1-like_Ig"/>
</dbReference>
<sequence length="2236" mass="251440">MISLIIILISFAFNFVSSLKFDYQEIEYNLNENKTASNPLEYWGEWPNHSYQPSPSNWRFPFYTLFLDRFVNGDPSNDDINGTVFEHDVMSNQFRHGGDIAGLGIYIAGSPFVNLPWKADSYSRAAVTEIHSRGMYVILDNTMSTMGDLIGFKGFENASAPFSPTEYQVEWKSDRHYLDFDFGNTYNAICQYPRFWDESGFPVTKSTDPNVAQLRGCYDSEFDQYGDVGAFVAVPIWHRQLCTFSSVQDRLREWVPSVRQKIEHFSCLLITMLDIDGFRIDKGAQVTVDALADSGEFIRQCARRFGKTNFFISGEITFGDTLGSVYLGRGRQPDQVPDNPGQAVSAANFSDSSFFLRNKDKNAFDAAAFHYSIYRSLTIFLGMEGNLTIAYDVPTNFVDAWNIMLATNDLVNANTGEFDPRHMYGVTNQDVFRWPAIKDGTKKMLLGLFITTLHMPGIPLLLWGEEQAFYVLDSTADNYIYGRQAMSSSPAWQIHGCYGLGSFQYYNFSVDSALHGCHDDSVSLDHRDPAHPIRNIIKSMYHARLSNRYPVLNDGYLLQSLSNQSRDIFLPGSSGAATEIGIWSVMRYQYPNLQKLDESGESQPIWLVYQNDDHRVKYSFNCSSNETAFIAPFPQGTVVKNILAPHDEFELEAGPRKLGIDGSEEFNGCAAELELDAYGFKAYVPKDRWVAPLPMVTNFLPGHDTRILSTVRPNETETVDIELHFSEIMDCNHITSNLLISSTTINNISAQLDQNKISCAVLPTPDIPLYVGGIPSTWAWKATLLNVSNGIQSITVQNATTLRHQSFTNSKDRFLFRIGQENNPMVFPPLANYSREILFRNQSSEDLYVSHKAAGADKFRYSLNWASSWSAWEDYGGGNTTLVPQPWSGTKRQYWDGEHVTLQYWSRLTGSSDHVQHADLSSMEKTYSQPRRYPHLFAEGPFNKFGFDQGLKNDFYLDPHDSIWKFYLMAEWPSTLQVNVWGTNPDGQLDQTMVFGDIDNDGVLDRMLPDSLGEAMINFASPPTPYLAFRLEVNDGTLGFRRVPVGSHRTQIFVYVLLWTIPVSTGMVSVWIYMSAFYSVKLNESGVDQKEGITLFRHRIDSEKLAQKYLGAPNKVLSAASRFQSYLRSTVGPPVPTMTEAGKQRTILIATMEYGIEDWNIKIKIGGLGVWQTLVDQNLIWVVPCVGGIDYPIDQKAEPMHITILSNSFSVFVQYHKLRNITYVLLDAPIFRQQDNTGDLNSAIYYSTWNACIAETIKRFPIDLYHINDYHGAAAPLYLLPQKLPVVLSLHNADFQVEISKVFNLDMAVIQKYIQFGESFNLLHSASSYLRVYQGGLGAVGVSSKYGKRSYTRYPIFWGLKQIGRLPNPDPSDTEPWNPTEAKQVIEVGPAFEFCRGVLRQKAQEWAGLDLDPTAELFVFIGRWSKQKGVDLIADVFPSVLERHPRAQLICIGPTVDLYGKFAALKLGEIMKIYPGRVYSKPEYTAVPPFIFMGAEFALIPSRDEPFGLVAVEFGRKGALGVGARVGGLGSLPGWWYTVESTTTKHLHQQFKKSIEDAVASKTEMRAMMRAQSAIQRFPVAKWAEELDQIHSTVMRTSCGERQLRLRLPSRFCAHPVVPTVFSEVDFHRDRSGTRSSPSSLTANSRSRSRSNSAESSANGSPISGRPGRRVGATSLPPEGHLQSPGTRTFSILSFDEAVGDRKDFNLQKTDPTFKDTDEKYYRAFQNMLHKLDGKTSEGRLCIEKYLIESEMEWNKRRREAKRDRGRASKASSSDGSIYIERRGSSLASLFGWTPAVESESSTSHEQISESSTVVNETDEFMLDDDHDHESFLKRWMVTKVLGWPIYSLLLVFGQIIAVNSYQITLFTGSLADSGEETSEKLYILGTIYVATSCMWWLMFRSFKSIFALSLPFFFYGLSFLLIGILASLPGGVRRDWMARAATGVYVTASSSGSLFTALNFGAEGGATVKSWVYRASIIQGTQQILLAALFYWARTASSSIRENANATSTKLTAIALPISALLWFVGIALSLSLPPYYRQRPGKIPAFYTALLRRPITAWFFITVVMQNYFLSMPYGRNWTYLWSSKYAPTWTIVLLIVLFFIILWMLAHPWIMPIFAIGLGAPRWAQMLWGTSSFGLWLPWFVGGPVGGALGGRAVWLWLGILDSLQGVGLGMMLLQTLTRTHFAGTIMMAQILGTLVMMLAKATAPTRDGPGDVFPDFSAGVGTSLHGNYWFWV</sequence>
<evidence type="ECO:0000256" key="5">
    <source>
        <dbReference type="ARBA" id="ARBA00023316"/>
    </source>
</evidence>
<dbReference type="PANTHER" id="PTHR47182:SF2">
    <property type="entry name" value="CELL WALL ALPHA-1,3-GLUCAN SYNTHASE AGS1"/>
    <property type="match status" value="1"/>
</dbReference>
<dbReference type="GO" id="GO:0070600">
    <property type="term" value="P:fungal-type cell wall (1-&gt;3)-alpha-glucan biosynthetic process"/>
    <property type="evidence" value="ECO:0007669"/>
    <property type="project" value="TreeGrafter"/>
</dbReference>
<dbReference type="PANTHER" id="PTHR47182">
    <property type="entry name" value="CELL WALL ALPHA-1,3-GLUCAN SYNTHASE AGS1-RELATED"/>
    <property type="match status" value="1"/>
</dbReference>
<feature type="transmembrane region" description="Helical" evidence="8">
    <location>
        <begin position="1941"/>
        <end position="1961"/>
    </location>
</feature>
<evidence type="ECO:0000256" key="3">
    <source>
        <dbReference type="ARBA" id="ARBA00022676"/>
    </source>
</evidence>
<accession>A0A2J6SIA9</accession>
<evidence type="ECO:0000256" key="4">
    <source>
        <dbReference type="ARBA" id="ARBA00022679"/>
    </source>
</evidence>
<evidence type="ECO:0000256" key="8">
    <source>
        <dbReference type="SAM" id="Phobius"/>
    </source>
</evidence>
<feature type="signal peptide" evidence="9">
    <location>
        <begin position="1"/>
        <end position="18"/>
    </location>
</feature>
<evidence type="ECO:0000259" key="10">
    <source>
        <dbReference type="SMART" id="SM00642"/>
    </source>
</evidence>
<dbReference type="InterPro" id="IPR058656">
    <property type="entry name" value="Mok11-13/Ags1-like_GH"/>
</dbReference>
<evidence type="ECO:0000256" key="7">
    <source>
        <dbReference type="SAM" id="MobiDB-lite"/>
    </source>
</evidence>
<feature type="transmembrane region" description="Helical" evidence="8">
    <location>
        <begin position="2184"/>
        <end position="2203"/>
    </location>
</feature>
<dbReference type="InterPro" id="IPR058658">
    <property type="entry name" value="Mok11-13/Ags1-like_Ig_2"/>
</dbReference>
<dbReference type="InterPro" id="IPR058659">
    <property type="entry name" value="Mok11-13/Ags1-like_CBM"/>
</dbReference>
<dbReference type="Pfam" id="PF26108">
    <property type="entry name" value="GH_Mok13"/>
    <property type="match status" value="1"/>
</dbReference>
<feature type="chain" id="PRO_5014461024" description="alpha-1,3-glucan synthase" evidence="9">
    <location>
        <begin position="19"/>
        <end position="2236"/>
    </location>
</feature>
<evidence type="ECO:0000313" key="11">
    <source>
        <dbReference type="EMBL" id="PMD50489.1"/>
    </source>
</evidence>
<dbReference type="SMART" id="SM00642">
    <property type="entry name" value="Aamy"/>
    <property type="match status" value="1"/>
</dbReference>
<dbReference type="Proteomes" id="UP000235371">
    <property type="component" value="Unassembled WGS sequence"/>
</dbReference>
<protein>
    <recommendedName>
        <fullName evidence="2">alpha-1,3-glucan synthase</fullName>
        <ecNumber evidence="2">2.4.1.183</ecNumber>
    </recommendedName>
</protein>
<dbReference type="STRING" id="1095630.A0A2J6SIA9"/>
<dbReference type="InterPro" id="IPR001296">
    <property type="entry name" value="Glyco_trans_1"/>
</dbReference>
<evidence type="ECO:0000256" key="9">
    <source>
        <dbReference type="SAM" id="SignalP"/>
    </source>
</evidence>
<keyword evidence="8" id="KW-1133">Transmembrane helix</keyword>
<proteinExistence type="inferred from homology"/>
<dbReference type="GeneID" id="36594236"/>
<feature type="transmembrane region" description="Helical" evidence="8">
    <location>
        <begin position="2126"/>
        <end position="2145"/>
    </location>
</feature>
<dbReference type="OrthoDB" id="512920at2759"/>
<keyword evidence="12" id="KW-1185">Reference proteome</keyword>
<feature type="transmembrane region" description="Helical" evidence="8">
    <location>
        <begin position="1973"/>
        <end position="1994"/>
    </location>
</feature>
<keyword evidence="9" id="KW-0732">Signal</keyword>
<feature type="transmembrane region" description="Helical" evidence="8">
    <location>
        <begin position="1841"/>
        <end position="1862"/>
    </location>
</feature>
<reference evidence="11 12" key="1">
    <citation type="submission" date="2016-04" db="EMBL/GenBank/DDBJ databases">
        <title>A degradative enzymes factory behind the ericoid mycorrhizal symbiosis.</title>
        <authorList>
            <consortium name="DOE Joint Genome Institute"/>
            <person name="Martino E."/>
            <person name="Morin E."/>
            <person name="Grelet G."/>
            <person name="Kuo A."/>
            <person name="Kohler A."/>
            <person name="Daghino S."/>
            <person name="Barry K."/>
            <person name="Choi C."/>
            <person name="Cichocki N."/>
            <person name="Clum A."/>
            <person name="Copeland A."/>
            <person name="Hainaut M."/>
            <person name="Haridas S."/>
            <person name="Labutti K."/>
            <person name="Lindquist E."/>
            <person name="Lipzen A."/>
            <person name="Khouja H.-R."/>
            <person name="Murat C."/>
            <person name="Ohm R."/>
            <person name="Olson A."/>
            <person name="Spatafora J."/>
            <person name="Veneault-Fourrey C."/>
            <person name="Henrissat B."/>
            <person name="Grigoriev I."/>
            <person name="Martin F."/>
            <person name="Perotto S."/>
        </authorList>
    </citation>
    <scope>NUCLEOTIDE SEQUENCE [LARGE SCALE GENOMIC DNA]</scope>
    <source>
        <strain evidence="11 12">E</strain>
    </source>
</reference>
<feature type="transmembrane region" description="Helical" evidence="8">
    <location>
        <begin position="2092"/>
        <end position="2114"/>
    </location>
</feature>
<feature type="transmembrane region" description="Helical" evidence="8">
    <location>
        <begin position="2157"/>
        <end position="2177"/>
    </location>
</feature>
<dbReference type="Pfam" id="PF00534">
    <property type="entry name" value="Glycos_transf_1"/>
    <property type="match status" value="1"/>
</dbReference>
<feature type="transmembrane region" description="Helical" evidence="8">
    <location>
        <begin position="1882"/>
        <end position="1899"/>
    </location>
</feature>
<dbReference type="InterPro" id="IPR058655">
    <property type="entry name" value="Mok11-14/Ags1-like"/>
</dbReference>
<dbReference type="Pfam" id="PF26122">
    <property type="entry name" value="CBM_Mok13"/>
    <property type="match status" value="1"/>
</dbReference>
<dbReference type="GO" id="GO:0047657">
    <property type="term" value="F:alpha-1,3-glucan synthase activity"/>
    <property type="evidence" value="ECO:0007669"/>
    <property type="project" value="UniProtKB-EC"/>
</dbReference>
<feature type="transmembrane region" description="Helical" evidence="8">
    <location>
        <begin position="1906"/>
        <end position="1929"/>
    </location>
</feature>
<feature type="compositionally biased region" description="Low complexity" evidence="7">
    <location>
        <begin position="1636"/>
        <end position="1661"/>
    </location>
</feature>
<dbReference type="InterPro" id="IPR006047">
    <property type="entry name" value="GH13_cat_dom"/>
</dbReference>
<keyword evidence="3" id="KW-0328">Glycosyltransferase</keyword>
<dbReference type="EC" id="2.4.1.183" evidence="2"/>
<dbReference type="RefSeq" id="XP_024727393.1">
    <property type="nucleotide sequence ID" value="XM_024886159.1"/>
</dbReference>
<dbReference type="FunFam" id="3.40.50.2000:FF:000052">
    <property type="entry name" value="Alpha-1,3-glucan synthase Ags2"/>
    <property type="match status" value="1"/>
</dbReference>
<evidence type="ECO:0000256" key="1">
    <source>
        <dbReference type="ARBA" id="ARBA00006122"/>
    </source>
</evidence>
<feature type="domain" description="Glycosyl hydrolase family 13 catalytic" evidence="10">
    <location>
        <begin position="64"/>
        <end position="493"/>
    </location>
</feature>
<comment type="catalytic activity">
    <reaction evidence="6">
        <text>[(1-&gt;3)-alpha-D-glucosyl](n) + UDP-alpha-D-glucose = [(1-&gt;3)-alpha-D-glucosyl](n+1) + UDP + H(+)</text>
        <dbReference type="Rhea" id="RHEA:19749"/>
        <dbReference type="Rhea" id="RHEA-COMP:11150"/>
        <dbReference type="Rhea" id="RHEA-COMP:11151"/>
        <dbReference type="ChEBI" id="CHEBI:15378"/>
        <dbReference type="ChEBI" id="CHEBI:28100"/>
        <dbReference type="ChEBI" id="CHEBI:58223"/>
        <dbReference type="ChEBI" id="CHEBI:58885"/>
        <dbReference type="EC" id="2.4.1.183"/>
    </reaction>
</comment>
<dbReference type="InterPro" id="IPR013534">
    <property type="entry name" value="Starch_synth_cat_dom"/>
</dbReference>
<dbReference type="Pfam" id="PF26111">
    <property type="entry name" value="Ig_Mok13"/>
    <property type="match status" value="1"/>
</dbReference>
<dbReference type="Gene3D" id="3.40.50.2000">
    <property type="entry name" value="Glycogen Phosphorylase B"/>
    <property type="match status" value="2"/>
</dbReference>
<dbReference type="SUPFAM" id="SSF51445">
    <property type="entry name" value="(Trans)glycosidases"/>
    <property type="match status" value="1"/>
</dbReference>
<dbReference type="InterPro" id="IPR017853">
    <property type="entry name" value="GH"/>
</dbReference>
<dbReference type="EMBL" id="KZ613913">
    <property type="protein sequence ID" value="PMD50489.1"/>
    <property type="molecule type" value="Genomic_DNA"/>
</dbReference>
<dbReference type="InterPro" id="IPR058654">
    <property type="entry name" value="Mok11-14/Ags1-like_TM"/>
</dbReference>
<evidence type="ECO:0000313" key="12">
    <source>
        <dbReference type="Proteomes" id="UP000235371"/>
    </source>
</evidence>
<dbReference type="SUPFAM" id="SSF53756">
    <property type="entry name" value="UDP-Glycosyltransferase/glycogen phosphorylase"/>
    <property type="match status" value="1"/>
</dbReference>
<feature type="region of interest" description="Disordered" evidence="7">
    <location>
        <begin position="1629"/>
        <end position="1687"/>
    </location>
</feature>
<dbReference type="Gene3D" id="3.20.20.80">
    <property type="entry name" value="Glycosidases"/>
    <property type="match status" value="2"/>
</dbReference>
<dbReference type="InParanoid" id="A0A2J6SIA9"/>
<name>A0A2J6SIA9_9HELO</name>
<keyword evidence="8" id="KW-0812">Transmembrane</keyword>
<dbReference type="Pfam" id="PF08323">
    <property type="entry name" value="Glyco_transf_5"/>
    <property type="match status" value="1"/>
</dbReference>
<gene>
    <name evidence="11" type="ORF">K444DRAFT_657437</name>
</gene>
<keyword evidence="4 11" id="KW-0808">Transferase</keyword>
<dbReference type="Pfam" id="PF26114">
    <property type="entry name" value="Ig_2_Mok13"/>
    <property type="match status" value="1"/>
</dbReference>
<dbReference type="Pfam" id="PF26127">
    <property type="entry name" value="12TM_Mok13"/>
    <property type="match status" value="1"/>
</dbReference>